<dbReference type="Gene3D" id="1.10.260.40">
    <property type="entry name" value="lambda repressor-like DNA-binding domains"/>
    <property type="match status" value="1"/>
</dbReference>
<gene>
    <name evidence="2" type="ORF">G7043_41285</name>
</gene>
<dbReference type="AlphaFoldDB" id="A0A7C9RXH2"/>
<proteinExistence type="predicted"/>
<dbReference type="CDD" id="cd00093">
    <property type="entry name" value="HTH_XRE"/>
    <property type="match status" value="1"/>
</dbReference>
<dbReference type="SUPFAM" id="SSF47413">
    <property type="entry name" value="lambda repressor-like DNA-binding domains"/>
    <property type="match status" value="1"/>
</dbReference>
<name>A0A7C9RXH2_9PSEU</name>
<dbReference type="InterPro" id="IPR011990">
    <property type="entry name" value="TPR-like_helical_dom_sf"/>
</dbReference>
<dbReference type="PANTHER" id="PTHR47691:SF3">
    <property type="entry name" value="HTH-TYPE TRANSCRIPTIONAL REGULATOR RV0890C-RELATED"/>
    <property type="match status" value="1"/>
</dbReference>
<dbReference type="EMBL" id="JAAMPJ010000015">
    <property type="protein sequence ID" value="NGY65347.1"/>
    <property type="molecule type" value="Genomic_DNA"/>
</dbReference>
<reference evidence="2 3" key="1">
    <citation type="submission" date="2020-03" db="EMBL/GenBank/DDBJ databases">
        <title>Isolation and identification of active actinomycetes.</title>
        <authorList>
            <person name="Sun X."/>
        </authorList>
    </citation>
    <scope>NUCLEOTIDE SEQUENCE [LARGE SCALE GENOMIC DNA]</scope>
    <source>
        <strain evidence="2 3">NEAU-D13</strain>
    </source>
</reference>
<comment type="caution">
    <text evidence="2">The sequence shown here is derived from an EMBL/GenBank/DDBJ whole genome shotgun (WGS) entry which is preliminary data.</text>
</comment>
<dbReference type="InterPro" id="IPR027417">
    <property type="entry name" value="P-loop_NTPase"/>
</dbReference>
<evidence type="ECO:0000313" key="2">
    <source>
        <dbReference type="EMBL" id="NGY65347.1"/>
    </source>
</evidence>
<dbReference type="SMART" id="SM00530">
    <property type="entry name" value="HTH_XRE"/>
    <property type="match status" value="1"/>
</dbReference>
<evidence type="ECO:0000313" key="3">
    <source>
        <dbReference type="Proteomes" id="UP000481360"/>
    </source>
</evidence>
<protein>
    <submittedName>
        <fullName evidence="2">Helix-turn-helix domain-containing protein</fullName>
    </submittedName>
</protein>
<dbReference type="InterPro" id="IPR002182">
    <property type="entry name" value="NB-ARC"/>
</dbReference>
<dbReference type="SUPFAM" id="SSF52540">
    <property type="entry name" value="P-loop containing nucleoside triphosphate hydrolases"/>
    <property type="match status" value="1"/>
</dbReference>
<organism evidence="2 3">
    <name type="scientific">Lentzea alba</name>
    <dbReference type="NCBI Taxonomy" id="2714351"/>
    <lineage>
        <taxon>Bacteria</taxon>
        <taxon>Bacillati</taxon>
        <taxon>Actinomycetota</taxon>
        <taxon>Actinomycetes</taxon>
        <taxon>Pseudonocardiales</taxon>
        <taxon>Pseudonocardiaceae</taxon>
        <taxon>Lentzea</taxon>
    </lineage>
</organism>
<dbReference type="Pfam" id="PF13560">
    <property type="entry name" value="HTH_31"/>
    <property type="match status" value="1"/>
</dbReference>
<dbReference type="Proteomes" id="UP000481360">
    <property type="component" value="Unassembled WGS sequence"/>
</dbReference>
<keyword evidence="3" id="KW-1185">Reference proteome</keyword>
<dbReference type="Gene3D" id="1.25.40.10">
    <property type="entry name" value="Tetratricopeptide repeat domain"/>
    <property type="match status" value="1"/>
</dbReference>
<dbReference type="InterPro" id="IPR001387">
    <property type="entry name" value="Cro/C1-type_HTH"/>
</dbReference>
<sequence>MIEFGAELRRRRLKANLSQHSLGARVYVSKGYVSRIENGRVTIQRDLATKFDDVLEAGGELLALLPAASSGSAEPGEVRLRGLPSPPLHFVGRDRELATLASVLLGEGPMRMCVLHGTAGVGKTAIALTAARQAEQDFPDGVLFFDLGGHTPGVTPLPPAQVLHTMLTMLGVAADRIPADVDGRANVLRDRLHGRRVLLVFDNVADTAQVRPLLPAEEACRVLVTSRRKLSALDDAWHVRVEALDTGDAVGLFRALAGDETPDPAEAARIVALCDRLPLAVRIAAVRYAVGGWSAARFRARLVDEGTRLASLNDGERGVATAFAVSYSELPPDQRWMFGLLACHPGTVIEADAADAMAGLPEGESDLLLDRLNEANLVALGEHGYGLHDLVRLFAVSHALPEVDATTRAAAVTRVVAHTVDRVAAADELLNPRRHRPVVSTRPHPLADRRTALDWLRAQWPTLVRLVDLAGDHGLHRDCWQLAHLLRGYFFHDRLIDPWLAVHERGLEAAREDNDLSAVGMMFNGMGMAHIKAGAVDAALECHQRAFDAFTAAGDEHGVVDASSSAAWTRIYRGEQDIALKELTSVLGVYRRTGRRRNTMIALRGIALALTDLGRFDEAISHAQESWEIAAQDGADDSGPDDEGVIMALNCLAWIDFRADRHDAADSRYAEAADVADLAGHADEHARAITGRGNVAASRGEFTTALALWSAADTLSSALNLAVLGEARVRADLEGRTRR</sequence>
<dbReference type="Gene3D" id="3.40.50.300">
    <property type="entry name" value="P-loop containing nucleotide triphosphate hydrolases"/>
    <property type="match status" value="1"/>
</dbReference>
<dbReference type="SUPFAM" id="SSF48452">
    <property type="entry name" value="TPR-like"/>
    <property type="match status" value="1"/>
</dbReference>
<dbReference type="GO" id="GO:0003677">
    <property type="term" value="F:DNA binding"/>
    <property type="evidence" value="ECO:0007669"/>
    <property type="project" value="InterPro"/>
</dbReference>
<dbReference type="GO" id="GO:0043531">
    <property type="term" value="F:ADP binding"/>
    <property type="evidence" value="ECO:0007669"/>
    <property type="project" value="InterPro"/>
</dbReference>
<dbReference type="PROSITE" id="PS50943">
    <property type="entry name" value="HTH_CROC1"/>
    <property type="match status" value="1"/>
</dbReference>
<feature type="domain" description="HTH cro/C1-type" evidence="1">
    <location>
        <begin position="8"/>
        <end position="61"/>
    </location>
</feature>
<dbReference type="InterPro" id="IPR010982">
    <property type="entry name" value="Lambda_DNA-bd_dom_sf"/>
</dbReference>
<evidence type="ECO:0000259" key="1">
    <source>
        <dbReference type="PROSITE" id="PS50943"/>
    </source>
</evidence>
<dbReference type="PANTHER" id="PTHR47691">
    <property type="entry name" value="REGULATOR-RELATED"/>
    <property type="match status" value="1"/>
</dbReference>
<accession>A0A7C9RXH2</accession>
<dbReference type="PRINTS" id="PR00364">
    <property type="entry name" value="DISEASERSIST"/>
</dbReference>
<dbReference type="Pfam" id="PF00931">
    <property type="entry name" value="NB-ARC"/>
    <property type="match status" value="1"/>
</dbReference>
<dbReference type="RefSeq" id="WP_166054141.1">
    <property type="nucleotide sequence ID" value="NZ_JAAMPJ010000015.1"/>
</dbReference>